<evidence type="ECO:0000313" key="4">
    <source>
        <dbReference type="Proteomes" id="UP001430455"/>
    </source>
</evidence>
<dbReference type="CDD" id="cd05233">
    <property type="entry name" value="SDR_c"/>
    <property type="match status" value="1"/>
</dbReference>
<comment type="similarity">
    <text evidence="1">Belongs to the short-chain dehydrogenases/reductases (SDR) family.</text>
</comment>
<dbReference type="InterPro" id="IPR036291">
    <property type="entry name" value="NAD(P)-bd_dom_sf"/>
</dbReference>
<dbReference type="InterPro" id="IPR020904">
    <property type="entry name" value="Sc_DH/Rdtase_CS"/>
</dbReference>
<keyword evidence="2" id="KW-0560">Oxidoreductase</keyword>
<name>A0AAW4PFU2_9EURY</name>
<evidence type="ECO:0000256" key="2">
    <source>
        <dbReference type="ARBA" id="ARBA00023002"/>
    </source>
</evidence>
<sequence length="259" mass="27062">MTGQFTTNFAGEAVLVTGSTSGLGAKIARHFGRAGASVIVTGLEANAESGRTVVDAIEDTDGQATFVAADLGDDEQIERLASKSAAEFDGIDHVVNNAAVMTTETAEECSQAEWDALMQVNLRAYWLVVKYSLPYMERGTVTNISSIHATSTVPGAFPYNVSKTGVAGLTRALAVDLGPAVRVNSVEPGQVRVGRNESVITAQDDDVPAAYPLERLGDPSDVASVVAFLASDAASFLTGANIPVDGGLHCVQPAYWDQP</sequence>
<dbReference type="EMBL" id="RKLT01000012">
    <property type="protein sequence ID" value="MBX0296957.1"/>
    <property type="molecule type" value="Genomic_DNA"/>
</dbReference>
<dbReference type="InterPro" id="IPR002347">
    <property type="entry name" value="SDR_fam"/>
</dbReference>
<accession>A0AAW4PFU2</accession>
<comment type="caution">
    <text evidence="3">The sequence shown here is derived from an EMBL/GenBank/DDBJ whole genome shotgun (WGS) entry which is preliminary data.</text>
</comment>
<dbReference type="GO" id="GO:0016491">
    <property type="term" value="F:oxidoreductase activity"/>
    <property type="evidence" value="ECO:0007669"/>
    <property type="project" value="UniProtKB-KW"/>
</dbReference>
<evidence type="ECO:0000313" key="3">
    <source>
        <dbReference type="EMBL" id="MBX0296957.1"/>
    </source>
</evidence>
<dbReference type="PROSITE" id="PS00061">
    <property type="entry name" value="ADH_SHORT"/>
    <property type="match status" value="1"/>
</dbReference>
<proteinExistence type="inferred from homology"/>
<dbReference type="RefSeq" id="WP_220581549.1">
    <property type="nucleotide sequence ID" value="NZ_RKLT01000012.1"/>
</dbReference>
<evidence type="ECO:0000256" key="1">
    <source>
        <dbReference type="ARBA" id="ARBA00006484"/>
    </source>
</evidence>
<dbReference type="PANTHER" id="PTHR43639">
    <property type="entry name" value="OXIDOREDUCTASE, SHORT-CHAIN DEHYDROGENASE/REDUCTASE FAMILY (AFU_ORTHOLOGUE AFUA_5G02870)"/>
    <property type="match status" value="1"/>
</dbReference>
<dbReference type="PRINTS" id="PR00080">
    <property type="entry name" value="SDRFAMILY"/>
</dbReference>
<gene>
    <name evidence="3" type="ORF">EGH23_18930</name>
</gene>
<organism evidence="3 4">
    <name type="scientific">Haloarcula nitratireducens</name>
    <dbReference type="NCBI Taxonomy" id="2487749"/>
    <lineage>
        <taxon>Archaea</taxon>
        <taxon>Methanobacteriati</taxon>
        <taxon>Methanobacteriota</taxon>
        <taxon>Stenosarchaea group</taxon>
        <taxon>Halobacteria</taxon>
        <taxon>Halobacteriales</taxon>
        <taxon>Haloarculaceae</taxon>
        <taxon>Haloarcula</taxon>
    </lineage>
</organism>
<dbReference type="PRINTS" id="PR00081">
    <property type="entry name" value="GDHRDH"/>
</dbReference>
<dbReference type="Pfam" id="PF13561">
    <property type="entry name" value="adh_short_C2"/>
    <property type="match status" value="1"/>
</dbReference>
<protein>
    <submittedName>
        <fullName evidence="3">SDR family oxidoreductase</fullName>
    </submittedName>
</protein>
<reference evidence="3 4" key="1">
    <citation type="submission" date="2021-06" db="EMBL/GenBank/DDBJ databases">
        <title>Halomicroarcula sp. a new haloarchaeum isolated from saline soil.</title>
        <authorList>
            <person name="Duran-Viseras A."/>
            <person name="Sanchez-Porro C."/>
            <person name="Ventosa A."/>
        </authorList>
    </citation>
    <scope>NUCLEOTIDE SEQUENCE [LARGE SCALE GENOMIC DNA]</scope>
    <source>
        <strain evidence="3 4">F27</strain>
    </source>
</reference>
<dbReference type="PANTHER" id="PTHR43639:SF1">
    <property type="entry name" value="SHORT-CHAIN DEHYDROGENASE_REDUCTASE FAMILY PROTEIN"/>
    <property type="match status" value="1"/>
</dbReference>
<dbReference type="SUPFAM" id="SSF51735">
    <property type="entry name" value="NAD(P)-binding Rossmann-fold domains"/>
    <property type="match status" value="1"/>
</dbReference>
<dbReference type="AlphaFoldDB" id="A0AAW4PFU2"/>
<dbReference type="Gene3D" id="3.40.50.720">
    <property type="entry name" value="NAD(P)-binding Rossmann-like Domain"/>
    <property type="match status" value="1"/>
</dbReference>
<keyword evidence="4" id="KW-1185">Reference proteome</keyword>
<dbReference type="Proteomes" id="UP001430455">
    <property type="component" value="Unassembled WGS sequence"/>
</dbReference>
<dbReference type="FunFam" id="3.40.50.720:FF:000084">
    <property type="entry name" value="Short-chain dehydrogenase reductase"/>
    <property type="match status" value="1"/>
</dbReference>